<organism evidence="9">
    <name type="scientific">Salpingoeca rosetta (strain ATCC 50818 / BSB-021)</name>
    <dbReference type="NCBI Taxonomy" id="946362"/>
    <lineage>
        <taxon>Eukaryota</taxon>
        <taxon>Choanoflagellata</taxon>
        <taxon>Craspedida</taxon>
        <taxon>Salpingoecidae</taxon>
        <taxon>Salpingoeca</taxon>
    </lineage>
</organism>
<evidence type="ECO:0000256" key="5">
    <source>
        <dbReference type="ARBA" id="ARBA00023254"/>
    </source>
</evidence>
<reference evidence="8" key="1">
    <citation type="submission" date="2009-08" db="EMBL/GenBank/DDBJ databases">
        <title>Annotation of Salpingoeca rosetta.</title>
        <authorList>
            <consortium name="The Broad Institute Genome Sequencing Platform"/>
            <person name="Russ C."/>
            <person name="Cuomo C."/>
            <person name="Burger G."/>
            <person name="Gray M.W."/>
            <person name="Holland P.W.H."/>
            <person name="King N."/>
            <person name="Lang F.B.F."/>
            <person name="Roger A.J."/>
            <person name="Ruiz-Trillo I."/>
            <person name="Young S.K."/>
            <person name="Zeng Q."/>
            <person name="Gargeya S."/>
            <person name="Alvarado L."/>
            <person name="Berlin A."/>
            <person name="Chapman S.B."/>
            <person name="Chen Z."/>
            <person name="Freedman E."/>
            <person name="Gellesch M."/>
            <person name="Goldberg J."/>
            <person name="Griggs A."/>
            <person name="Gujja S."/>
            <person name="Heilman E."/>
            <person name="Heiman D."/>
            <person name="Howarth C."/>
            <person name="Mehta T."/>
            <person name="Neiman D."/>
            <person name="Pearson M."/>
            <person name="Roberts A."/>
            <person name="Saif S."/>
            <person name="Shea T."/>
            <person name="Shenoy N."/>
            <person name="Sisk P."/>
            <person name="Stolte C."/>
            <person name="Sykes S."/>
            <person name="White J."/>
            <person name="Yandava C."/>
            <person name="Haas B."/>
            <person name="Nusbaum C."/>
            <person name="Birren B."/>
        </authorList>
    </citation>
    <scope>NUCLEOTIDE SEQUENCE [LARGE SCALE GENOMIC DNA]</scope>
    <source>
        <strain evidence="8">ATCC 50818</strain>
    </source>
</reference>
<dbReference type="EMBL" id="GL832985">
    <property type="protein sequence ID" value="EGD79350.1"/>
    <property type="molecule type" value="Genomic_DNA"/>
</dbReference>
<dbReference type="InterPro" id="IPR003511">
    <property type="entry name" value="HORMA_dom"/>
</dbReference>
<dbReference type="InterPro" id="IPR051294">
    <property type="entry name" value="HORMA_MeioticProgression"/>
</dbReference>
<dbReference type="PANTHER" id="PTHR48225">
    <property type="entry name" value="HORMA DOMAIN-CONTAINING PROTEIN 1"/>
    <property type="match status" value="1"/>
</dbReference>
<feature type="compositionally biased region" description="Acidic residues" evidence="6">
    <location>
        <begin position="473"/>
        <end position="483"/>
    </location>
</feature>
<gene>
    <name evidence="8" type="ORF">PTSG_09764</name>
</gene>
<dbReference type="Pfam" id="PF02301">
    <property type="entry name" value="HORMA"/>
    <property type="match status" value="1"/>
</dbReference>
<dbReference type="Proteomes" id="UP000007799">
    <property type="component" value="Unassembled WGS sequence"/>
</dbReference>
<dbReference type="SUPFAM" id="SSF56019">
    <property type="entry name" value="The spindle assembly checkpoint protein mad2"/>
    <property type="match status" value="1"/>
</dbReference>
<evidence type="ECO:0000313" key="8">
    <source>
        <dbReference type="EMBL" id="EGD79350.1"/>
    </source>
</evidence>
<sequence>MALAQRTRVNLSTSKARTETRQQTGTFSALFPEQGIKDATLSAHCMKKLLVVGVSSIAYLRNMFPNSAFGDRAIEDMSLKILRERSQSPEACQVVAWLKNIFPAIENRYVNKVVVGVYDGSADAENLTQDDLIEAHTFKFGSINQDDYIKITTSKNQTLKLPTSAEFKANTLGMLRTLLMATQTLDKLPEVCLLALKVYYDESVPEDFTLEGFEEATGPHHQSSNSGGGDPFSVPRQHRVKIDVGGTATHHDALKVYVQTNKNRFETTADCDEDEEDGNEVATDADDAMDETADAANDDSDVSGSSNNNYGINNKKTKKKDEAQRNVKTNTASNTDEREGEEDQEEPNEQQQKTQTTTTNKRSGSSKAKAKTKTKDSKKTTNTRDPFGFDETLEKEEKARSTTTANKSKSKSDDGGDDAVEDEGVIYSQEKTSNSNVNGVADDHAGGGAGDGDGRKRAHRGGRHAKRSARDQQDDDIDNDINNDNDKITTTTSTNGEDDEDGADGSATPPSKKANLLLSKKKKSAAVARARQALPSITRASRTSTRTTRASTRSSKGGTSTGQRDGGTGTRATRKKGERVLRATAQKESEFDAYEFCDSQDETGLQLQGKRSKRRSTVVKRPVRVNTRTRTRS</sequence>
<dbReference type="GO" id="GO:0051321">
    <property type="term" value="P:meiotic cell cycle"/>
    <property type="evidence" value="ECO:0007669"/>
    <property type="project" value="UniProtKB-KW"/>
</dbReference>
<dbReference type="GeneID" id="16069661"/>
<dbReference type="GO" id="GO:0005694">
    <property type="term" value="C:chromosome"/>
    <property type="evidence" value="ECO:0007669"/>
    <property type="project" value="UniProtKB-SubCell"/>
</dbReference>
<feature type="compositionally biased region" description="Acidic residues" evidence="6">
    <location>
        <begin position="269"/>
        <end position="286"/>
    </location>
</feature>
<comment type="subcellular location">
    <subcellularLocation>
        <location evidence="2">Chromosome</location>
    </subcellularLocation>
    <subcellularLocation>
        <location evidence="1">Nucleus</location>
    </subcellularLocation>
</comment>
<evidence type="ECO:0000256" key="4">
    <source>
        <dbReference type="ARBA" id="ARBA00023242"/>
    </source>
</evidence>
<dbReference type="KEGG" id="sre:PTSG_09764"/>
<proteinExistence type="predicted"/>
<feature type="compositionally biased region" description="Polar residues" evidence="6">
    <location>
        <begin position="429"/>
        <end position="438"/>
    </location>
</feature>
<keyword evidence="4" id="KW-0539">Nucleus</keyword>
<accession>F2UNZ5</accession>
<evidence type="ECO:0000256" key="6">
    <source>
        <dbReference type="SAM" id="MobiDB-lite"/>
    </source>
</evidence>
<feature type="domain" description="HORMA" evidence="7">
    <location>
        <begin position="40"/>
        <end position="258"/>
    </location>
</feature>
<feature type="region of interest" description="Disordered" evidence="6">
    <location>
        <begin position="600"/>
        <end position="633"/>
    </location>
</feature>
<feature type="compositionally biased region" description="Low complexity" evidence="6">
    <location>
        <begin position="538"/>
        <end position="563"/>
    </location>
</feature>
<keyword evidence="3" id="KW-0158">Chromosome</keyword>
<feature type="region of interest" description="Disordered" evidence="6">
    <location>
        <begin position="216"/>
        <end position="236"/>
    </location>
</feature>
<name>F2UNZ5_SALR5</name>
<feature type="compositionally biased region" description="Low complexity" evidence="6">
    <location>
        <begin position="349"/>
        <end position="367"/>
    </location>
</feature>
<feature type="region of interest" description="Disordered" evidence="6">
    <location>
        <begin position="294"/>
        <end position="579"/>
    </location>
</feature>
<dbReference type="PANTHER" id="PTHR48225:SF7">
    <property type="entry name" value="MEIOSIS-SPECIFIC PROTEIN HOP1"/>
    <property type="match status" value="1"/>
</dbReference>
<evidence type="ECO:0000256" key="1">
    <source>
        <dbReference type="ARBA" id="ARBA00004123"/>
    </source>
</evidence>
<dbReference type="PROSITE" id="PS50815">
    <property type="entry name" value="HORMA"/>
    <property type="match status" value="1"/>
</dbReference>
<evidence type="ECO:0000256" key="3">
    <source>
        <dbReference type="ARBA" id="ARBA00022454"/>
    </source>
</evidence>
<dbReference type="AlphaFoldDB" id="F2UNZ5"/>
<evidence type="ECO:0000259" key="7">
    <source>
        <dbReference type="PROSITE" id="PS50815"/>
    </source>
</evidence>
<evidence type="ECO:0000313" key="9">
    <source>
        <dbReference type="Proteomes" id="UP000007799"/>
    </source>
</evidence>
<feature type="compositionally biased region" description="Polar residues" evidence="6">
    <location>
        <begin position="7"/>
        <end position="20"/>
    </location>
</feature>
<feature type="compositionally biased region" description="Basic residues" evidence="6">
    <location>
        <begin position="610"/>
        <end position="633"/>
    </location>
</feature>
<feature type="compositionally biased region" description="Basic residues" evidence="6">
    <location>
        <begin position="456"/>
        <end position="467"/>
    </location>
</feature>
<dbReference type="Gene3D" id="3.30.900.10">
    <property type="entry name" value="HORMA domain"/>
    <property type="match status" value="1"/>
</dbReference>
<dbReference type="RefSeq" id="XP_004989119.1">
    <property type="nucleotide sequence ID" value="XM_004989062.1"/>
</dbReference>
<dbReference type="InParanoid" id="F2UNZ5"/>
<feature type="compositionally biased region" description="Low complexity" evidence="6">
    <location>
        <begin position="302"/>
        <end position="314"/>
    </location>
</feature>
<feature type="compositionally biased region" description="Acidic residues" evidence="6">
    <location>
        <begin position="338"/>
        <end position="348"/>
    </location>
</feature>
<feature type="compositionally biased region" description="Acidic residues" evidence="6">
    <location>
        <begin position="415"/>
        <end position="424"/>
    </location>
</feature>
<protein>
    <recommendedName>
        <fullName evidence="7">HORMA domain-containing protein</fullName>
    </recommendedName>
</protein>
<feature type="region of interest" description="Disordered" evidence="6">
    <location>
        <begin position="267"/>
        <end position="286"/>
    </location>
</feature>
<dbReference type="STRING" id="946362.F2UNZ5"/>
<keyword evidence="5" id="KW-0469">Meiosis</keyword>
<keyword evidence="9" id="KW-1185">Reference proteome</keyword>
<dbReference type="eggNOG" id="KOG4652">
    <property type="taxonomic scope" value="Eukaryota"/>
</dbReference>
<evidence type="ECO:0000256" key="2">
    <source>
        <dbReference type="ARBA" id="ARBA00004286"/>
    </source>
</evidence>
<feature type="region of interest" description="Disordered" evidence="6">
    <location>
        <begin position="1"/>
        <end position="20"/>
    </location>
</feature>
<dbReference type="OrthoDB" id="5964425at2759"/>
<dbReference type="InterPro" id="IPR036570">
    <property type="entry name" value="HORMA_dom_sf"/>
</dbReference>
<dbReference type="GO" id="GO:0005634">
    <property type="term" value="C:nucleus"/>
    <property type="evidence" value="ECO:0007669"/>
    <property type="project" value="UniProtKB-SubCell"/>
</dbReference>